<organism evidence="2 3">
    <name type="scientific">Allorhizobium taibaishanense</name>
    <dbReference type="NCBI Taxonomy" id="887144"/>
    <lineage>
        <taxon>Bacteria</taxon>
        <taxon>Pseudomonadati</taxon>
        <taxon>Pseudomonadota</taxon>
        <taxon>Alphaproteobacteria</taxon>
        <taxon>Hyphomicrobiales</taxon>
        <taxon>Rhizobiaceae</taxon>
        <taxon>Rhizobium/Agrobacterium group</taxon>
        <taxon>Allorhizobium</taxon>
    </lineage>
</organism>
<evidence type="ECO:0000313" key="4">
    <source>
        <dbReference type="Proteomes" id="UP000544107"/>
    </source>
</evidence>
<evidence type="ECO:0000313" key="2">
    <source>
        <dbReference type="EMBL" id="OLP50901.1"/>
    </source>
</evidence>
<protein>
    <recommendedName>
        <fullName evidence="5">DUF1513 domain-containing protein</fullName>
    </recommendedName>
</protein>
<dbReference type="Proteomes" id="UP000185598">
    <property type="component" value="Unassembled WGS sequence"/>
</dbReference>
<evidence type="ECO:0000313" key="1">
    <source>
        <dbReference type="EMBL" id="MBB4009572.1"/>
    </source>
</evidence>
<dbReference type="PROSITE" id="PS51318">
    <property type="entry name" value="TAT"/>
    <property type="match status" value="1"/>
</dbReference>
<dbReference type="InterPro" id="IPR006311">
    <property type="entry name" value="TAT_signal"/>
</dbReference>
<evidence type="ECO:0008006" key="5">
    <source>
        <dbReference type="Google" id="ProtNLM"/>
    </source>
</evidence>
<accession>A0A1Q9A8L0</accession>
<dbReference type="AlphaFoldDB" id="A0A1Q9A8L0"/>
<sequence length="357" mass="38155">MRGALIDRRDFLKAAGAIYLASLTPAAAEMLVQADAVYASGFRAPDGSFGAALLAEDGRIVSRVALPGRAHGLASSAKKVAAFARRPGTFIFIFDRQNLIAPVVVNAPAGRHFYGHGHFSPDGRLLYASENDFDNNRGMIGLYDATDGFRRIGEFSAHGIGTHDMSVSDDGKLLIIANGGIETNPDFGRTKLNLDHMEPSLVLTDAATGDLVEKHELPEVLRQVSTRHIDLDADGRIWFACQYEGPRRDLPPLIGHFGKGEALTWIDLPPEVTRSLGNYVGAIAVNRRDGLVGVTSPAGGVSVVLDAASGKVKATGILNEAAGIASARHGFATSSYDGRFLDSQEAVNWDQHIIRLS</sequence>
<dbReference type="RefSeq" id="WP_075613605.1">
    <property type="nucleotide sequence ID" value="NZ_JACIED010000005.1"/>
</dbReference>
<dbReference type="InterPro" id="IPR008311">
    <property type="entry name" value="UCP028101"/>
</dbReference>
<name>A0A1Q9A8L0_9HYPH</name>
<dbReference type="Gene3D" id="2.130.10.10">
    <property type="entry name" value="YVTN repeat-like/Quinoprotein amine dehydrogenase"/>
    <property type="match status" value="1"/>
</dbReference>
<dbReference type="Pfam" id="PF07433">
    <property type="entry name" value="DUF1513"/>
    <property type="match status" value="1"/>
</dbReference>
<keyword evidence="3" id="KW-1185">Reference proteome</keyword>
<dbReference type="EMBL" id="MKIN01000020">
    <property type="protein sequence ID" value="OLP50901.1"/>
    <property type="molecule type" value="Genomic_DNA"/>
</dbReference>
<gene>
    <name evidence="2" type="ORF">BJF91_06595</name>
    <name evidence="1" type="ORF">GGQ71_003860</name>
</gene>
<dbReference type="SUPFAM" id="SSF50969">
    <property type="entry name" value="YVTN repeat-like/Quinoprotein amine dehydrogenase"/>
    <property type="match status" value="1"/>
</dbReference>
<dbReference type="Proteomes" id="UP000544107">
    <property type="component" value="Unassembled WGS sequence"/>
</dbReference>
<reference evidence="2 3" key="1">
    <citation type="submission" date="2016-09" db="EMBL/GenBank/DDBJ databases">
        <title>Rhizobium oryziradicis sp. nov., isolated from the root of rice.</title>
        <authorList>
            <person name="Zhao J."/>
            <person name="Zhang X."/>
        </authorList>
    </citation>
    <scope>NUCLEOTIDE SEQUENCE [LARGE SCALE GENOMIC DNA]</scope>
    <source>
        <strain evidence="2 3">14971</strain>
    </source>
</reference>
<reference evidence="1 4" key="2">
    <citation type="submission" date="2020-08" db="EMBL/GenBank/DDBJ databases">
        <title>Genomic Encyclopedia of Type Strains, Phase IV (KMG-IV): sequencing the most valuable type-strain genomes for metagenomic binning, comparative biology and taxonomic classification.</title>
        <authorList>
            <person name="Goeker M."/>
        </authorList>
    </citation>
    <scope>NUCLEOTIDE SEQUENCE [LARGE SCALE GENOMIC DNA]</scope>
    <source>
        <strain evidence="1 4">DSM 100021</strain>
    </source>
</reference>
<dbReference type="OrthoDB" id="5624218at2"/>
<dbReference type="InterPro" id="IPR015943">
    <property type="entry name" value="WD40/YVTN_repeat-like_dom_sf"/>
</dbReference>
<dbReference type="PIRSF" id="PIRSF028101">
    <property type="entry name" value="UCP028101"/>
    <property type="match status" value="1"/>
</dbReference>
<proteinExistence type="predicted"/>
<dbReference type="InterPro" id="IPR011044">
    <property type="entry name" value="Quino_amine_DH_bsu"/>
</dbReference>
<dbReference type="STRING" id="887144.BJF91_06595"/>
<comment type="caution">
    <text evidence="2">The sequence shown here is derived from an EMBL/GenBank/DDBJ whole genome shotgun (WGS) entry which is preliminary data.</text>
</comment>
<evidence type="ECO:0000313" key="3">
    <source>
        <dbReference type="Proteomes" id="UP000185598"/>
    </source>
</evidence>
<dbReference type="EMBL" id="JACIED010000005">
    <property type="protein sequence ID" value="MBB4009572.1"/>
    <property type="molecule type" value="Genomic_DNA"/>
</dbReference>